<name>A0A7S1KN21_9EUKA</name>
<dbReference type="PROSITE" id="PS51186">
    <property type="entry name" value="GNAT"/>
    <property type="match status" value="1"/>
</dbReference>
<dbReference type="SUPFAM" id="SSF51735">
    <property type="entry name" value="NAD(P)-binding Rossmann-fold domains"/>
    <property type="match status" value="1"/>
</dbReference>
<dbReference type="GO" id="GO:0043758">
    <property type="term" value="F:acetate-CoA ligase (ADP-forming) activity"/>
    <property type="evidence" value="ECO:0007669"/>
    <property type="project" value="InterPro"/>
</dbReference>
<evidence type="ECO:0000256" key="3">
    <source>
        <dbReference type="ARBA" id="ARBA00022840"/>
    </source>
</evidence>
<dbReference type="InterPro" id="IPR036291">
    <property type="entry name" value="NAD(P)-bd_dom_sf"/>
</dbReference>
<evidence type="ECO:0000256" key="4">
    <source>
        <dbReference type="PROSITE-ProRule" id="PRU00409"/>
    </source>
</evidence>
<sequence length="1008" mass="110917">MFRSFSNQISRQGCGTQRPWNILGCSIAVHSARHCSPALYTTLNNSTFPALCRPFSSSPFNATNNKNGSSRAPDPYLIKQVVPSSAKAHPLEKIFNPRSVCVIGASEKEGSVGKSIFWNLLSSPFGGVIYPVNARRSSVMGVTAYKDVYSVPQDEPVDLAVICIPAPFVVKTVRDCAECGIKGVVIISAGFSEAGAEGKEWAAEIKEIGQKFGMRIIGPNCLGVASGSNGLNATFANTYAKKGRLGLISQSGAIATSMLDYATRENIGFSKFASIGSMLDVDFSDLIEYYGQDPETEAIAIYMESIGNAKNFMASASSVALTKPIILLKVGKTSAGAKAAASHTGSMAGSDKVIDAAFQRSGVLRVSNVDDLFGVTEILAKQPRPQGNKLCIVTNAGGPGVLACDALVENGGALADLSEETVAELNRFLPEHWSHGNPLDILGDAQPDRYNQTLKSVMKDPNVDGVLVILTPQSMTHPLDVADAIVEASQGFSKPLFCCFMGGEDVEPGRRELARRGIPQFLFPDAAAKHFSLLHKYSTNIDSLFQNAGLIPNRKAIEEQHIIKVREILTTARNEERYTLSEHESKEILRLYGINTTQSKLATTVEEAVQYADELGYPVVLKLHSHIVTHKQDVGGVRLNLRRKQDVEEAFELIKGAVSKEAFLGVSVQPMANIREGFELIVGSSTDSEFGPTILFGTGGSFVEIYRDTSIALPPVSYDIAQRLIESTNISKILKGYRGREPVNMESLQRILVRISRLVMDQYEHIKEIDINPLLASSKEIIALDARVLLHQVREVAPTPAIRPFPRQYTTTFRMNDEELNIRHVRVRDFERILPFFERVSESMKSLEIREKALQYTSAFSEMKKAERENLQGRTRQLYNSLRRLCIGNIEKEIVMIAEREDGRIVALTRYNRTAEPSVAELAVVIDPQYQKKGLGTFMLKHLLTIGKIEGIKKMRSVVANYNEGFMRQAAKLGFKEIGRSDEDITYEMDLSQVKALLGKPRGDETNE</sequence>
<dbReference type="InterPro" id="IPR000182">
    <property type="entry name" value="GNAT_dom"/>
</dbReference>
<evidence type="ECO:0000256" key="1">
    <source>
        <dbReference type="ARBA" id="ARBA00022598"/>
    </source>
</evidence>
<dbReference type="Gene3D" id="3.40.630.30">
    <property type="match status" value="1"/>
</dbReference>
<feature type="domain" description="N-acetyltransferase" evidence="6">
    <location>
        <begin position="820"/>
        <end position="994"/>
    </location>
</feature>
<dbReference type="GO" id="GO:0016747">
    <property type="term" value="F:acyltransferase activity, transferring groups other than amino-acyl groups"/>
    <property type="evidence" value="ECO:0007669"/>
    <property type="project" value="InterPro"/>
</dbReference>
<dbReference type="SMART" id="SM00881">
    <property type="entry name" value="CoA_binding"/>
    <property type="match status" value="1"/>
</dbReference>
<dbReference type="InterPro" id="IPR011761">
    <property type="entry name" value="ATP-grasp"/>
</dbReference>
<evidence type="ECO:0008006" key="8">
    <source>
        <dbReference type="Google" id="ProtNLM"/>
    </source>
</evidence>
<keyword evidence="2 4" id="KW-0547">Nucleotide-binding</keyword>
<organism evidence="7">
    <name type="scientific">Percolomonas cosmopolitus</name>
    <dbReference type="NCBI Taxonomy" id="63605"/>
    <lineage>
        <taxon>Eukaryota</taxon>
        <taxon>Discoba</taxon>
        <taxon>Heterolobosea</taxon>
        <taxon>Tetramitia</taxon>
        <taxon>Eutetramitia</taxon>
        <taxon>Percolomonadidae</taxon>
        <taxon>Percolomonas</taxon>
    </lineage>
</organism>
<dbReference type="InterPro" id="IPR013815">
    <property type="entry name" value="ATP_grasp_subdomain_1"/>
</dbReference>
<dbReference type="InterPro" id="IPR016102">
    <property type="entry name" value="Succinyl-CoA_synth-like"/>
</dbReference>
<dbReference type="SUPFAM" id="SSF52210">
    <property type="entry name" value="Succinyl-CoA synthetase domains"/>
    <property type="match status" value="2"/>
</dbReference>
<dbReference type="InterPro" id="IPR051538">
    <property type="entry name" value="Acyl-CoA_Synth/Transferase"/>
</dbReference>
<dbReference type="GO" id="GO:0005524">
    <property type="term" value="F:ATP binding"/>
    <property type="evidence" value="ECO:0007669"/>
    <property type="project" value="UniProtKB-UniRule"/>
</dbReference>
<gene>
    <name evidence="7" type="ORF">PCOS0759_LOCUS2579</name>
</gene>
<dbReference type="Gene3D" id="3.30.1490.20">
    <property type="entry name" value="ATP-grasp fold, A domain"/>
    <property type="match status" value="1"/>
</dbReference>
<reference evidence="7" key="1">
    <citation type="submission" date="2021-01" db="EMBL/GenBank/DDBJ databases">
        <authorList>
            <person name="Corre E."/>
            <person name="Pelletier E."/>
            <person name="Niang G."/>
            <person name="Scheremetjew M."/>
            <person name="Finn R."/>
            <person name="Kale V."/>
            <person name="Holt S."/>
            <person name="Cochrane G."/>
            <person name="Meng A."/>
            <person name="Brown T."/>
            <person name="Cohen L."/>
        </authorList>
    </citation>
    <scope>NUCLEOTIDE SEQUENCE</scope>
    <source>
        <strain evidence="7">WS</strain>
    </source>
</reference>
<dbReference type="SUPFAM" id="SSF56059">
    <property type="entry name" value="Glutathione synthetase ATP-binding domain-like"/>
    <property type="match status" value="1"/>
</dbReference>
<keyword evidence="3 4" id="KW-0067">ATP-binding</keyword>
<dbReference type="InterPro" id="IPR043938">
    <property type="entry name" value="Ligase_CoA_dom"/>
</dbReference>
<dbReference type="InterPro" id="IPR016181">
    <property type="entry name" value="Acyl_CoA_acyltransferase"/>
</dbReference>
<dbReference type="InterPro" id="IPR003781">
    <property type="entry name" value="CoA-bd"/>
</dbReference>
<evidence type="ECO:0000259" key="6">
    <source>
        <dbReference type="PROSITE" id="PS51186"/>
    </source>
</evidence>
<feature type="domain" description="ATP-grasp" evidence="5">
    <location>
        <begin position="586"/>
        <end position="622"/>
    </location>
</feature>
<dbReference type="Gene3D" id="3.40.50.261">
    <property type="entry name" value="Succinyl-CoA synthetase domains"/>
    <property type="match status" value="2"/>
</dbReference>
<evidence type="ECO:0000313" key="7">
    <source>
        <dbReference type="EMBL" id="CAD9079347.1"/>
    </source>
</evidence>
<dbReference type="Pfam" id="PF13380">
    <property type="entry name" value="CoA_binding_2"/>
    <property type="match status" value="1"/>
</dbReference>
<dbReference type="Pfam" id="PF19045">
    <property type="entry name" value="Ligase_CoA_2"/>
    <property type="match status" value="1"/>
</dbReference>
<dbReference type="Pfam" id="PF13607">
    <property type="entry name" value="Succ_CoA_lig"/>
    <property type="match status" value="1"/>
</dbReference>
<keyword evidence="1" id="KW-0436">Ligase</keyword>
<dbReference type="EMBL" id="HBGD01003125">
    <property type="protein sequence ID" value="CAD9079347.1"/>
    <property type="molecule type" value="Transcribed_RNA"/>
</dbReference>
<dbReference type="Pfam" id="PF00583">
    <property type="entry name" value="Acetyltransf_1"/>
    <property type="match status" value="1"/>
</dbReference>
<dbReference type="Gene3D" id="3.30.470.20">
    <property type="entry name" value="ATP-grasp fold, B domain"/>
    <property type="match status" value="1"/>
</dbReference>
<dbReference type="PANTHER" id="PTHR43334:SF1">
    <property type="entry name" value="3-HYDROXYPROPIONATE--COA LIGASE [ADP-FORMING]"/>
    <property type="match status" value="1"/>
</dbReference>
<dbReference type="SUPFAM" id="SSF55729">
    <property type="entry name" value="Acyl-CoA N-acyltransferases (Nat)"/>
    <property type="match status" value="1"/>
</dbReference>
<dbReference type="AlphaFoldDB" id="A0A7S1KN21"/>
<dbReference type="Gene3D" id="3.40.50.720">
    <property type="entry name" value="NAD(P)-binding Rossmann-like Domain"/>
    <property type="match status" value="1"/>
</dbReference>
<dbReference type="PROSITE" id="PS50975">
    <property type="entry name" value="ATP_GRASP"/>
    <property type="match status" value="1"/>
</dbReference>
<evidence type="ECO:0000259" key="5">
    <source>
        <dbReference type="PROSITE" id="PS50975"/>
    </source>
</evidence>
<dbReference type="InterPro" id="IPR032875">
    <property type="entry name" value="Succ_CoA_lig_flav_dom"/>
</dbReference>
<accession>A0A7S1KN21</accession>
<protein>
    <recommendedName>
        <fullName evidence="8">Acetyl-CoA synthetase</fullName>
    </recommendedName>
</protein>
<dbReference type="Pfam" id="PF13549">
    <property type="entry name" value="ATP-grasp_5"/>
    <property type="match status" value="1"/>
</dbReference>
<dbReference type="GO" id="GO:0046872">
    <property type="term" value="F:metal ion binding"/>
    <property type="evidence" value="ECO:0007669"/>
    <property type="project" value="InterPro"/>
</dbReference>
<evidence type="ECO:0000256" key="2">
    <source>
        <dbReference type="ARBA" id="ARBA00022741"/>
    </source>
</evidence>
<proteinExistence type="predicted"/>
<dbReference type="PANTHER" id="PTHR43334">
    <property type="entry name" value="ACETATE--COA LIGASE [ADP-FORMING]"/>
    <property type="match status" value="1"/>
</dbReference>
<dbReference type="CDD" id="cd04301">
    <property type="entry name" value="NAT_SF"/>
    <property type="match status" value="1"/>
</dbReference>